<sequence>MIHILSTGTLPFHSNSTLFYDTRINSPFAECNASTIESVLVDVGEQASYQIGGSSSKCFAVQTVFIFGEGLKLAASFYENGAYGTAVESSSFAGVSSNSEIKTVNSEASLAPSKPTVVKLTNKKSTETTVVFVGALPSLTFESGDKFNMYYSSFSKLSFQTSYKEVSESNKVYDIIYGFVPINVGGKMDLKWSGLSKNGIIALSTSNDNESTTSEESSGEKSFSSSVVVTNKQNPGAEQKDGDYTIKISSKISYKISDRPKYVPQVFGSISNKNQIFNFWTLTGPIEIPIWGFIAAAALIVFILILIICLCICCCCCKKKKSKKSSSSYSSSSFYSSSSS</sequence>
<evidence type="ECO:0000313" key="4">
    <source>
        <dbReference type="Proteomes" id="UP000001542"/>
    </source>
</evidence>
<accession>A2ETB3</accession>
<keyword evidence="2" id="KW-0472">Membrane</keyword>
<reference evidence="3" key="2">
    <citation type="journal article" date="2007" name="Science">
        <title>Draft genome sequence of the sexually transmitted pathogen Trichomonas vaginalis.</title>
        <authorList>
            <person name="Carlton J.M."/>
            <person name="Hirt R.P."/>
            <person name="Silva J.C."/>
            <person name="Delcher A.L."/>
            <person name="Schatz M."/>
            <person name="Zhao Q."/>
            <person name="Wortman J.R."/>
            <person name="Bidwell S.L."/>
            <person name="Alsmark U.C.M."/>
            <person name="Besteiro S."/>
            <person name="Sicheritz-Ponten T."/>
            <person name="Noel C.J."/>
            <person name="Dacks J.B."/>
            <person name="Foster P.G."/>
            <person name="Simillion C."/>
            <person name="Van de Peer Y."/>
            <person name="Miranda-Saavedra D."/>
            <person name="Barton G.J."/>
            <person name="Westrop G.D."/>
            <person name="Mueller S."/>
            <person name="Dessi D."/>
            <person name="Fiori P.L."/>
            <person name="Ren Q."/>
            <person name="Paulsen I."/>
            <person name="Zhang H."/>
            <person name="Bastida-Corcuera F.D."/>
            <person name="Simoes-Barbosa A."/>
            <person name="Brown M.T."/>
            <person name="Hayes R.D."/>
            <person name="Mukherjee M."/>
            <person name="Okumura C.Y."/>
            <person name="Schneider R."/>
            <person name="Smith A.J."/>
            <person name="Vanacova S."/>
            <person name="Villalvazo M."/>
            <person name="Haas B.J."/>
            <person name="Pertea M."/>
            <person name="Feldblyum T.V."/>
            <person name="Utterback T.R."/>
            <person name="Shu C.L."/>
            <person name="Osoegawa K."/>
            <person name="de Jong P.J."/>
            <person name="Hrdy I."/>
            <person name="Horvathova L."/>
            <person name="Zubacova Z."/>
            <person name="Dolezal P."/>
            <person name="Malik S.B."/>
            <person name="Logsdon J.M. Jr."/>
            <person name="Henze K."/>
            <person name="Gupta A."/>
            <person name="Wang C.C."/>
            <person name="Dunne R.L."/>
            <person name="Upcroft J.A."/>
            <person name="Upcroft P."/>
            <person name="White O."/>
            <person name="Salzberg S.L."/>
            <person name="Tang P."/>
            <person name="Chiu C.-H."/>
            <person name="Lee Y.-S."/>
            <person name="Embley T.M."/>
            <person name="Coombs G.H."/>
            <person name="Mottram J.C."/>
            <person name="Tachezy J."/>
            <person name="Fraser-Liggett C.M."/>
            <person name="Johnson P.J."/>
        </authorList>
    </citation>
    <scope>NUCLEOTIDE SEQUENCE [LARGE SCALE GENOMIC DNA]</scope>
    <source>
        <strain evidence="3">G3</strain>
    </source>
</reference>
<dbReference type="EMBL" id="DS113485">
    <property type="protein sequence ID" value="EAY04103.1"/>
    <property type="molecule type" value="Genomic_DNA"/>
</dbReference>
<dbReference type="KEGG" id="tva:4761950"/>
<reference evidence="3" key="1">
    <citation type="submission" date="2006-10" db="EMBL/GenBank/DDBJ databases">
        <authorList>
            <person name="Amadeo P."/>
            <person name="Zhao Q."/>
            <person name="Wortman J."/>
            <person name="Fraser-Liggett C."/>
            <person name="Carlton J."/>
        </authorList>
    </citation>
    <scope>NUCLEOTIDE SEQUENCE</scope>
    <source>
        <strain evidence="3">G3</strain>
    </source>
</reference>
<dbReference type="VEuPathDB" id="TrichDB:TVAG_483410"/>
<proteinExistence type="predicted"/>
<protein>
    <submittedName>
        <fullName evidence="3">Uncharacterized protein</fullName>
    </submittedName>
</protein>
<keyword evidence="4" id="KW-1185">Reference proteome</keyword>
<feature type="region of interest" description="Disordered" evidence="1">
    <location>
        <begin position="206"/>
        <end position="226"/>
    </location>
</feature>
<evidence type="ECO:0000256" key="1">
    <source>
        <dbReference type="SAM" id="MobiDB-lite"/>
    </source>
</evidence>
<dbReference type="InParanoid" id="A2ETB3"/>
<dbReference type="AlphaFoldDB" id="A2ETB3"/>
<dbReference type="VEuPathDB" id="TrichDB:TVAGG3_0620380"/>
<organism evidence="3 4">
    <name type="scientific">Trichomonas vaginalis (strain ATCC PRA-98 / G3)</name>
    <dbReference type="NCBI Taxonomy" id="412133"/>
    <lineage>
        <taxon>Eukaryota</taxon>
        <taxon>Metamonada</taxon>
        <taxon>Parabasalia</taxon>
        <taxon>Trichomonadida</taxon>
        <taxon>Trichomonadidae</taxon>
        <taxon>Trichomonas</taxon>
    </lineage>
</organism>
<dbReference type="Proteomes" id="UP000001542">
    <property type="component" value="Unassembled WGS sequence"/>
</dbReference>
<gene>
    <name evidence="3" type="ORF">TVAG_483410</name>
</gene>
<keyword evidence="2" id="KW-0812">Transmembrane</keyword>
<name>A2ETB3_TRIV3</name>
<evidence type="ECO:0000313" key="3">
    <source>
        <dbReference type="EMBL" id="EAY04103.1"/>
    </source>
</evidence>
<dbReference type="RefSeq" id="XP_001316326.1">
    <property type="nucleotide sequence ID" value="XM_001316291.1"/>
</dbReference>
<evidence type="ECO:0000256" key="2">
    <source>
        <dbReference type="SAM" id="Phobius"/>
    </source>
</evidence>
<keyword evidence="2" id="KW-1133">Transmembrane helix</keyword>
<feature type="transmembrane region" description="Helical" evidence="2">
    <location>
        <begin position="290"/>
        <end position="317"/>
    </location>
</feature>